<feature type="compositionally biased region" description="Polar residues" evidence="2">
    <location>
        <begin position="233"/>
        <end position="272"/>
    </location>
</feature>
<feature type="compositionally biased region" description="Polar residues" evidence="2">
    <location>
        <begin position="134"/>
        <end position="158"/>
    </location>
</feature>
<feature type="compositionally biased region" description="Polar residues" evidence="2">
    <location>
        <begin position="420"/>
        <end position="430"/>
    </location>
</feature>
<feature type="region of interest" description="Disordered" evidence="2">
    <location>
        <begin position="233"/>
        <end position="318"/>
    </location>
</feature>
<evidence type="ECO:0000256" key="2">
    <source>
        <dbReference type="SAM" id="MobiDB-lite"/>
    </source>
</evidence>
<proteinExistence type="predicted"/>
<reference evidence="3" key="1">
    <citation type="submission" date="2021-01" db="EMBL/GenBank/DDBJ databases">
        <authorList>
            <person name="Corre E."/>
            <person name="Pelletier E."/>
            <person name="Niang G."/>
            <person name="Scheremetjew M."/>
            <person name="Finn R."/>
            <person name="Kale V."/>
            <person name="Holt S."/>
            <person name="Cochrane G."/>
            <person name="Meng A."/>
            <person name="Brown T."/>
            <person name="Cohen L."/>
        </authorList>
    </citation>
    <scope>NUCLEOTIDE SEQUENCE</scope>
    <source>
        <strain evidence="3">NIES-381</strain>
    </source>
</reference>
<evidence type="ECO:0000313" key="3">
    <source>
        <dbReference type="EMBL" id="CAD9042359.1"/>
    </source>
</evidence>
<name>A0A7S1JG66_9EUGL</name>
<feature type="region of interest" description="Disordered" evidence="2">
    <location>
        <begin position="406"/>
        <end position="430"/>
    </location>
</feature>
<protein>
    <submittedName>
        <fullName evidence="3">Uncharacterized protein</fullName>
    </submittedName>
</protein>
<sequence length="430" mass="47441">MDNGGGINAELSRLRQEIEELKQERNKFKDLYEQSCSPRQRDHVPVARDVYVRQLYDTNSSVVYEQTSQPLYAKQTTDASMMYQSEYANLMDLDRSKVYQESPLSGAFVMATNHEGSNGTRVEGEGAPPPHAPNSPQDQNYNLSSLSHQSISGASSRAPTARSLMPSHAQIQESPSVHPSIYAVSHPWNHPPPGGPLGLRHGYTHTTQEYNVPVPNITTVDHTWTPPSNLTPHANTRPNFMSSQNGPAHQSPRSMRSSIHANESSPNAGLHSSRNHWDTGANSATVRTPPRCGTPTHIRGANSSPSWVPNRPRGARSRSHSLSVASAISDDPTQFDTTLKAGFFKVKESNACKFSKEERFRPPVGTPPGHYIFARNYKEMQDAAKSRPRSRSAALKLSRQVVPHWNTVESQSPGPGAYSPSWSCSTGFRQ</sequence>
<gene>
    <name evidence="3" type="ORF">EGYM00392_LOCUS53536</name>
</gene>
<feature type="region of interest" description="Disordered" evidence="2">
    <location>
        <begin position="114"/>
        <end position="169"/>
    </location>
</feature>
<organism evidence="3">
    <name type="scientific">Eutreptiella gymnastica</name>
    <dbReference type="NCBI Taxonomy" id="73025"/>
    <lineage>
        <taxon>Eukaryota</taxon>
        <taxon>Discoba</taxon>
        <taxon>Euglenozoa</taxon>
        <taxon>Euglenida</taxon>
        <taxon>Spirocuta</taxon>
        <taxon>Euglenophyceae</taxon>
        <taxon>Eutreptiales</taxon>
        <taxon>Eutreptiaceae</taxon>
        <taxon>Eutreptiella</taxon>
    </lineage>
</organism>
<dbReference type="EMBL" id="HBGA01146412">
    <property type="protein sequence ID" value="CAD9042359.1"/>
    <property type="molecule type" value="Transcribed_RNA"/>
</dbReference>
<feature type="coiled-coil region" evidence="1">
    <location>
        <begin position="4"/>
        <end position="34"/>
    </location>
</feature>
<evidence type="ECO:0000256" key="1">
    <source>
        <dbReference type="SAM" id="Coils"/>
    </source>
</evidence>
<dbReference type="AlphaFoldDB" id="A0A7S1JG66"/>
<keyword evidence="1" id="KW-0175">Coiled coil</keyword>
<accession>A0A7S1JG66</accession>